<name>A0A4R1GHY5_9BACT</name>
<evidence type="ECO:0000256" key="4">
    <source>
        <dbReference type="ARBA" id="ARBA00012745"/>
    </source>
</evidence>
<comment type="function">
    <text evidence="2 12">Catalyzes the hydrolysis of UDP-3-O-myristoyl-N-acetylglucosamine to form UDP-3-O-myristoylglucosamine and acetate, the committed step in lipid A biosynthesis.</text>
</comment>
<evidence type="ECO:0000256" key="6">
    <source>
        <dbReference type="ARBA" id="ARBA00022556"/>
    </source>
</evidence>
<keyword evidence="10 12" id="KW-0443">Lipid metabolism</keyword>
<dbReference type="Gene3D" id="3.30.230.20">
    <property type="entry name" value="lpxc deacetylase, domain 1"/>
    <property type="match status" value="1"/>
</dbReference>
<comment type="caution">
    <text evidence="13">The sequence shown here is derived from an EMBL/GenBank/DDBJ whole genome shotgun (WGS) entry which is preliminary data.</text>
</comment>
<keyword evidence="7 12" id="KW-0479">Metal-binding</keyword>
<keyword evidence="9 12" id="KW-0862">Zinc</keyword>
<evidence type="ECO:0000256" key="7">
    <source>
        <dbReference type="ARBA" id="ARBA00022723"/>
    </source>
</evidence>
<dbReference type="Proteomes" id="UP000295777">
    <property type="component" value="Unassembled WGS sequence"/>
</dbReference>
<dbReference type="PANTHER" id="PTHR33694:SF1">
    <property type="entry name" value="UDP-3-O-ACYL-N-ACETYLGLUCOSAMINE DEACETYLASE 1, MITOCHONDRIAL-RELATED"/>
    <property type="match status" value="1"/>
</dbReference>
<dbReference type="EC" id="3.5.1.108" evidence="4 12"/>
<accession>A0A4R1GHY5</accession>
<keyword evidence="6 12" id="KW-0441">Lipid A biosynthesis</keyword>
<evidence type="ECO:0000256" key="5">
    <source>
        <dbReference type="ARBA" id="ARBA00022516"/>
    </source>
</evidence>
<evidence type="ECO:0000256" key="12">
    <source>
        <dbReference type="HAMAP-Rule" id="MF_00388"/>
    </source>
</evidence>
<comment type="catalytic activity">
    <reaction evidence="11 12">
        <text>a UDP-3-O-[(3R)-3-hydroxyacyl]-N-acetyl-alpha-D-glucosamine + H2O = a UDP-3-O-[(3R)-3-hydroxyacyl]-alpha-D-glucosamine + acetate</text>
        <dbReference type="Rhea" id="RHEA:67816"/>
        <dbReference type="ChEBI" id="CHEBI:15377"/>
        <dbReference type="ChEBI" id="CHEBI:30089"/>
        <dbReference type="ChEBI" id="CHEBI:137740"/>
        <dbReference type="ChEBI" id="CHEBI:173225"/>
        <dbReference type="EC" id="3.5.1.108"/>
    </reaction>
</comment>
<dbReference type="AlphaFoldDB" id="A0A4R1GHY5"/>
<dbReference type="PANTHER" id="PTHR33694">
    <property type="entry name" value="UDP-3-O-ACYL-N-ACETYLGLUCOSAMINE DEACETYLASE 1, MITOCHONDRIAL-RELATED"/>
    <property type="match status" value="1"/>
</dbReference>
<dbReference type="SUPFAM" id="SSF54211">
    <property type="entry name" value="Ribosomal protein S5 domain 2-like"/>
    <property type="match status" value="2"/>
</dbReference>
<keyword evidence="5 12" id="KW-0444">Lipid biosynthesis</keyword>
<evidence type="ECO:0000256" key="3">
    <source>
        <dbReference type="ARBA" id="ARBA00005002"/>
    </source>
</evidence>
<dbReference type="GO" id="GO:0046872">
    <property type="term" value="F:metal ion binding"/>
    <property type="evidence" value="ECO:0007669"/>
    <property type="project" value="UniProtKB-KW"/>
</dbReference>
<feature type="binding site" evidence="12">
    <location>
        <position position="242"/>
    </location>
    <ligand>
        <name>Zn(2+)</name>
        <dbReference type="ChEBI" id="CHEBI:29105"/>
    </ligand>
</feature>
<dbReference type="GO" id="GO:0103117">
    <property type="term" value="F:UDP-3-O-acyl-N-acetylglucosamine deacetylase activity"/>
    <property type="evidence" value="ECO:0007669"/>
    <property type="project" value="UniProtKB-UniRule"/>
</dbReference>
<dbReference type="InterPro" id="IPR020568">
    <property type="entry name" value="Ribosomal_Su5_D2-typ_SF"/>
</dbReference>
<evidence type="ECO:0000256" key="2">
    <source>
        <dbReference type="ARBA" id="ARBA00002923"/>
    </source>
</evidence>
<dbReference type="Gene3D" id="3.30.1700.10">
    <property type="entry name" value="lpxc deacetylase, domain 2"/>
    <property type="match status" value="1"/>
</dbReference>
<dbReference type="GO" id="GO:0016020">
    <property type="term" value="C:membrane"/>
    <property type="evidence" value="ECO:0007669"/>
    <property type="project" value="GOC"/>
</dbReference>
<dbReference type="EMBL" id="SMFV01000001">
    <property type="protein sequence ID" value="TCK06670.1"/>
    <property type="molecule type" value="Genomic_DNA"/>
</dbReference>
<evidence type="ECO:0000256" key="10">
    <source>
        <dbReference type="ARBA" id="ARBA00023098"/>
    </source>
</evidence>
<evidence type="ECO:0000256" key="11">
    <source>
        <dbReference type="ARBA" id="ARBA00024535"/>
    </source>
</evidence>
<comment type="cofactor">
    <cofactor evidence="1 12">
        <name>Zn(2+)</name>
        <dbReference type="ChEBI" id="CHEBI:29105"/>
    </cofactor>
</comment>
<evidence type="ECO:0000256" key="8">
    <source>
        <dbReference type="ARBA" id="ARBA00022801"/>
    </source>
</evidence>
<evidence type="ECO:0000256" key="1">
    <source>
        <dbReference type="ARBA" id="ARBA00001947"/>
    </source>
</evidence>
<keyword evidence="14" id="KW-1185">Reference proteome</keyword>
<comment type="similarity">
    <text evidence="12">Belongs to the LpxC family.</text>
</comment>
<dbReference type="RefSeq" id="WP_132525426.1">
    <property type="nucleotide sequence ID" value="NZ_SMFV01000001.1"/>
</dbReference>
<organism evidence="13 14">
    <name type="scientific">Phorcysia thermohydrogeniphila</name>
    <dbReference type="NCBI Taxonomy" id="936138"/>
    <lineage>
        <taxon>Bacteria</taxon>
        <taxon>Pseudomonadati</taxon>
        <taxon>Aquificota</taxon>
        <taxon>Aquificia</taxon>
        <taxon>Desulfurobacteriales</taxon>
        <taxon>Desulfurobacteriaceae</taxon>
        <taxon>Phorcysia</taxon>
    </lineage>
</organism>
<feature type="binding site" evidence="12">
    <location>
        <position position="79"/>
    </location>
    <ligand>
        <name>Zn(2+)</name>
        <dbReference type="ChEBI" id="CHEBI:29105"/>
    </ligand>
</feature>
<dbReference type="HAMAP" id="MF_00388">
    <property type="entry name" value="LpxC"/>
    <property type="match status" value="1"/>
</dbReference>
<feature type="active site" description="Proton donor" evidence="12">
    <location>
        <position position="265"/>
    </location>
</feature>
<dbReference type="InterPro" id="IPR004463">
    <property type="entry name" value="UDP-acyl_GlcNac_deAcase"/>
</dbReference>
<dbReference type="InterPro" id="IPR011334">
    <property type="entry name" value="UDP-acyl_GlcNac_deAcase_C"/>
</dbReference>
<dbReference type="NCBIfam" id="TIGR00325">
    <property type="entry name" value="lpxC"/>
    <property type="match status" value="1"/>
</dbReference>
<evidence type="ECO:0000313" key="13">
    <source>
        <dbReference type="EMBL" id="TCK06670.1"/>
    </source>
</evidence>
<evidence type="ECO:0000313" key="14">
    <source>
        <dbReference type="Proteomes" id="UP000295777"/>
    </source>
</evidence>
<gene>
    <name evidence="12" type="primary">lpxC</name>
    <name evidence="13" type="ORF">CLV27_0476</name>
</gene>
<dbReference type="OrthoDB" id="9772788at2"/>
<dbReference type="InterPro" id="IPR015870">
    <property type="entry name" value="UDP-acyl_N-AcGlcN_deAcase_N"/>
</dbReference>
<reference evidence="13 14" key="1">
    <citation type="submission" date="2019-03" db="EMBL/GenBank/DDBJ databases">
        <title>Genomic Encyclopedia of Archaeal and Bacterial Type Strains, Phase II (KMG-II): from individual species to whole genera.</title>
        <authorList>
            <person name="Goeker M."/>
        </authorList>
    </citation>
    <scope>NUCLEOTIDE SEQUENCE [LARGE SCALE GENOMIC DNA]</scope>
    <source>
        <strain evidence="13 14">DSM 24425</strain>
    </source>
</reference>
<dbReference type="GO" id="GO:0009245">
    <property type="term" value="P:lipid A biosynthetic process"/>
    <property type="evidence" value="ECO:0007669"/>
    <property type="project" value="UniProtKB-UniRule"/>
</dbReference>
<dbReference type="UniPathway" id="UPA00359">
    <property type="reaction ID" value="UER00478"/>
</dbReference>
<protein>
    <recommendedName>
        <fullName evidence="4 12">UDP-3-O-acyl-N-acetylglucosamine deacetylase</fullName>
        <shortName evidence="12">UDP-3-O-acyl-GlcNAc deacetylase</shortName>
        <ecNumber evidence="4 12">3.5.1.108</ecNumber>
    </recommendedName>
    <alternativeName>
        <fullName evidence="12">UDP-3-O-[R-3-hydroxymyristoyl]-N-acetylglucosamine deacetylase</fullName>
    </alternativeName>
</protein>
<sequence>MQVYQRTLKKEVSFSGIGLHTGKKVNVRLVPAPADTGIVFVRTDLKGAPSIKASPEYLSKLFYATNLSNGEIAVQTVEHLMAALSAFGIDNLFVYLDSEELPILDGSSAPYVYLFEETGVKDLPHRKRKYLKLKKEIIVEHDNKRIKAEPADQLVIDNTISFDHTYKKIRYQRLVYVHNLENFKEISKARTFCFYHEVEALRAAGLAKGGSLENAIVIDKYGILNESGLRMENEFVAHKTLDLVGDLYILGYPLLAKVTAYRTGHALNAALVRRIYQEKVYEIVELEEVQEENKPFVAFNNEEAYQTN</sequence>
<dbReference type="Pfam" id="PF03331">
    <property type="entry name" value="LpxC"/>
    <property type="match status" value="1"/>
</dbReference>
<evidence type="ECO:0000256" key="9">
    <source>
        <dbReference type="ARBA" id="ARBA00022833"/>
    </source>
</evidence>
<feature type="binding site" evidence="12">
    <location>
        <position position="238"/>
    </location>
    <ligand>
        <name>Zn(2+)</name>
        <dbReference type="ChEBI" id="CHEBI:29105"/>
    </ligand>
</feature>
<proteinExistence type="inferred from homology"/>
<keyword evidence="8 12" id="KW-0378">Hydrolase</keyword>
<comment type="pathway">
    <text evidence="3 12">Glycolipid biosynthesis; lipid IV(A) biosynthesis; lipid IV(A) from (3R)-3-hydroxytetradecanoyl-[acyl-carrier-protein] and UDP-N-acetyl-alpha-D-glucosamine: step 2/6.</text>
</comment>